<keyword evidence="9" id="KW-0804">Transcription</keyword>
<dbReference type="EC" id="2.7.7.-" evidence="10"/>
<keyword evidence="2 10" id="KW-0240">DNA-directed RNA polymerase</keyword>
<comment type="similarity">
    <text evidence="1 10">Belongs to the eukaryotic-type primase small subunit family.</text>
</comment>
<dbReference type="AlphaFoldDB" id="A0A183UZI1"/>
<evidence type="ECO:0000256" key="10">
    <source>
        <dbReference type="RuleBase" id="RU003514"/>
    </source>
</evidence>
<dbReference type="GO" id="GO:0046872">
    <property type="term" value="F:metal ion binding"/>
    <property type="evidence" value="ECO:0007669"/>
    <property type="project" value="UniProtKB-KW"/>
</dbReference>
<evidence type="ECO:0000313" key="14">
    <source>
        <dbReference type="WBParaSite" id="TCNE_0001390101-mRNA-1"/>
    </source>
</evidence>
<evidence type="ECO:0000313" key="13">
    <source>
        <dbReference type="Proteomes" id="UP000050794"/>
    </source>
</evidence>
<dbReference type="CDD" id="cd04860">
    <property type="entry name" value="AE_Prim_S"/>
    <property type="match status" value="1"/>
</dbReference>
<keyword evidence="13" id="KW-1185">Reference proteome</keyword>
<feature type="region of interest" description="Disordered" evidence="11">
    <location>
        <begin position="428"/>
        <end position="454"/>
    </location>
</feature>
<name>A0A183UZI1_TOXCA</name>
<evidence type="ECO:0000256" key="11">
    <source>
        <dbReference type="SAM" id="MobiDB-lite"/>
    </source>
</evidence>
<evidence type="ECO:0000256" key="7">
    <source>
        <dbReference type="ARBA" id="ARBA00022723"/>
    </source>
</evidence>
<dbReference type="PANTHER" id="PTHR10536">
    <property type="entry name" value="DNA PRIMASE SMALL SUBUNIT"/>
    <property type="match status" value="1"/>
</dbReference>
<dbReference type="GO" id="GO:0005658">
    <property type="term" value="C:alpha DNA polymerase:primase complex"/>
    <property type="evidence" value="ECO:0007669"/>
    <property type="project" value="UniProtKB-ARBA"/>
</dbReference>
<evidence type="ECO:0000256" key="5">
    <source>
        <dbReference type="ARBA" id="ARBA00022695"/>
    </source>
</evidence>
<dbReference type="SUPFAM" id="SSF56747">
    <property type="entry name" value="Prim-pol domain"/>
    <property type="match status" value="1"/>
</dbReference>
<dbReference type="FunFam" id="3.90.920.10:FF:000003">
    <property type="entry name" value="DNA primase"/>
    <property type="match status" value="1"/>
</dbReference>
<evidence type="ECO:0000256" key="9">
    <source>
        <dbReference type="ARBA" id="ARBA00023163"/>
    </source>
</evidence>
<gene>
    <name evidence="12" type="ORF">TCNE_LOCUS13901</name>
</gene>
<dbReference type="InterPro" id="IPR002755">
    <property type="entry name" value="DNA_primase_S"/>
</dbReference>
<keyword evidence="5" id="KW-0548">Nucleotidyltransferase</keyword>
<evidence type="ECO:0000256" key="2">
    <source>
        <dbReference type="ARBA" id="ARBA00022478"/>
    </source>
</evidence>
<evidence type="ECO:0000256" key="3">
    <source>
        <dbReference type="ARBA" id="ARBA00022515"/>
    </source>
</evidence>
<organism evidence="13 14">
    <name type="scientific">Toxocara canis</name>
    <name type="common">Canine roundworm</name>
    <dbReference type="NCBI Taxonomy" id="6265"/>
    <lineage>
        <taxon>Eukaryota</taxon>
        <taxon>Metazoa</taxon>
        <taxon>Ecdysozoa</taxon>
        <taxon>Nematoda</taxon>
        <taxon>Chromadorea</taxon>
        <taxon>Rhabditida</taxon>
        <taxon>Spirurina</taxon>
        <taxon>Ascaridomorpha</taxon>
        <taxon>Ascaridoidea</taxon>
        <taxon>Toxocaridae</taxon>
        <taxon>Toxocara</taxon>
    </lineage>
</organism>
<feature type="compositionally biased region" description="Basic and acidic residues" evidence="11">
    <location>
        <begin position="428"/>
        <end position="446"/>
    </location>
</feature>
<reference evidence="14" key="1">
    <citation type="submission" date="2016-06" db="UniProtKB">
        <authorList>
            <consortium name="WormBaseParasite"/>
        </authorList>
    </citation>
    <scope>IDENTIFICATION</scope>
</reference>
<keyword evidence="8" id="KW-0862">Zinc</keyword>
<feature type="region of interest" description="Disordered" evidence="11">
    <location>
        <begin position="373"/>
        <end position="393"/>
    </location>
</feature>
<dbReference type="Pfam" id="PF01896">
    <property type="entry name" value="DNA_primase_S"/>
    <property type="match status" value="1"/>
</dbReference>
<keyword evidence="6 10" id="KW-0235">DNA replication</keyword>
<dbReference type="GO" id="GO:0006269">
    <property type="term" value="P:DNA replication, synthesis of primer"/>
    <property type="evidence" value="ECO:0007669"/>
    <property type="project" value="UniProtKB-KW"/>
</dbReference>
<evidence type="ECO:0000256" key="1">
    <source>
        <dbReference type="ARBA" id="ARBA00009762"/>
    </source>
</evidence>
<dbReference type="EMBL" id="UYWY01021954">
    <property type="protein sequence ID" value="VDM45222.1"/>
    <property type="molecule type" value="Genomic_DNA"/>
</dbReference>
<keyword evidence="3 10" id="KW-0639">Primosome</keyword>
<dbReference type="GO" id="GO:0003899">
    <property type="term" value="F:DNA-directed RNA polymerase activity"/>
    <property type="evidence" value="ECO:0007669"/>
    <property type="project" value="InterPro"/>
</dbReference>
<evidence type="ECO:0000256" key="8">
    <source>
        <dbReference type="ARBA" id="ARBA00022833"/>
    </source>
</evidence>
<evidence type="ECO:0000313" key="12">
    <source>
        <dbReference type="EMBL" id="VDM45222.1"/>
    </source>
</evidence>
<evidence type="ECO:0000256" key="4">
    <source>
        <dbReference type="ARBA" id="ARBA00022679"/>
    </source>
</evidence>
<evidence type="ECO:0000256" key="6">
    <source>
        <dbReference type="ARBA" id="ARBA00022705"/>
    </source>
</evidence>
<dbReference type="Gene3D" id="3.90.920.10">
    <property type="entry name" value="DNA primase, PRIM domain"/>
    <property type="match status" value="1"/>
</dbReference>
<protein>
    <recommendedName>
        <fullName evidence="10">DNA primase</fullName>
        <ecNumber evidence="10">2.7.7.-</ecNumber>
    </recommendedName>
</protein>
<keyword evidence="7" id="KW-0479">Metal-binding</keyword>
<dbReference type="NCBIfam" id="TIGR00335">
    <property type="entry name" value="primase_sml"/>
    <property type="match status" value="1"/>
</dbReference>
<dbReference type="InterPro" id="IPR014052">
    <property type="entry name" value="DNA_primase_ssu_euk/arc"/>
</dbReference>
<dbReference type="WBParaSite" id="TCNE_0001390101-mRNA-1">
    <property type="protein sequence ID" value="TCNE_0001390101-mRNA-1"/>
    <property type="gene ID" value="TCNE_0001390101"/>
</dbReference>
<sequence>MSFEPSMLPQILPEYYRRLFPFKPLCKWLSYSEKASSYFAQREFAFILEDDVHLRYRSFNDVLEFEKELCKISPYKLDIGAVYNHRPKDNKKFTDFRATERELVFDIDLTDYDGIRRCCSEANICRKCWRWITTAMKVLDYLLKEHFGFEHRLWVFSGRRGVHCWVADSQARKLTNVGRSAVAEYLSLISGDQKVVTIASKKGFVHPMIEDAYRLIMESGEVDKMIVEQGWLNSEQGLLPLLEGCTDVNVRNELNSIISELVSVETVEQRWQALRIKLDKIKRNEMAKDGVELCQAASSGAMNHFRGFVLQHTYPRLDVNVSTGTNHLLKSPFCIHPKTGCVAVPITLAQATHLNLETLPRVDRLMSELSKVRHDEEQTKNRKVLGNEQHPSSDRIVQEQKTCIFLKNPHLALDNGIGHSIGGWADRARAQGRDGERVQKRDRERCCPNGATQP</sequence>
<dbReference type="Proteomes" id="UP000050794">
    <property type="component" value="Unassembled WGS sequence"/>
</dbReference>
<keyword evidence="4 10" id="KW-0808">Transferase</keyword>
<proteinExistence type="inferred from homology"/>
<reference evidence="12 13" key="2">
    <citation type="submission" date="2018-11" db="EMBL/GenBank/DDBJ databases">
        <authorList>
            <consortium name="Pathogen Informatics"/>
        </authorList>
    </citation>
    <scope>NUCLEOTIDE SEQUENCE [LARGE SCALE GENOMIC DNA]</scope>
</reference>
<accession>A0A183UZI1</accession>